<keyword evidence="3" id="KW-1185">Reference proteome</keyword>
<dbReference type="AlphaFoldDB" id="A0A4S4MS88"/>
<protein>
    <recommendedName>
        <fullName evidence="4">Chitin-binding type-1 domain-containing protein</fullName>
    </recommendedName>
</protein>
<keyword evidence="1" id="KW-0732">Signal</keyword>
<accession>A0A4S4MS88</accession>
<gene>
    <name evidence="2" type="ORF">EUX98_g6000</name>
</gene>
<feature type="chain" id="PRO_5020309687" description="Chitin-binding type-1 domain-containing protein" evidence="1">
    <location>
        <begin position="23"/>
        <end position="199"/>
    </location>
</feature>
<evidence type="ECO:0000313" key="3">
    <source>
        <dbReference type="Proteomes" id="UP000308730"/>
    </source>
</evidence>
<reference evidence="2 3" key="1">
    <citation type="submission" date="2019-02" db="EMBL/GenBank/DDBJ databases">
        <title>Genome sequencing of the rare red list fungi Antrodiella citrinella (Flaviporus citrinellus).</title>
        <authorList>
            <person name="Buettner E."/>
            <person name="Kellner H."/>
        </authorList>
    </citation>
    <scope>NUCLEOTIDE SEQUENCE [LARGE SCALE GENOMIC DNA]</scope>
    <source>
        <strain evidence="2 3">DSM 108506</strain>
    </source>
</reference>
<dbReference type="Proteomes" id="UP000308730">
    <property type="component" value="Unassembled WGS sequence"/>
</dbReference>
<sequence length="199" mass="21173">MQFLYALVALFSLHSFVGVANAQFQLYREPNARRSSSTLSAAPASPVDLRQYHERRDILDVCAFIDASVLPPLLEANICLCLSALPLALKADVGLAALVDVFGLEAATALLTKLILGSPDKKQCNVPEHGHLLTVCSATNPCGFTCDPPYVADGDQCVCKAPYSSCNGKCGSYPQGCGSAAPYAGARRAVHRTRTRDTV</sequence>
<evidence type="ECO:0000313" key="2">
    <source>
        <dbReference type="EMBL" id="THH28188.1"/>
    </source>
</evidence>
<dbReference type="OrthoDB" id="439917at2759"/>
<evidence type="ECO:0008006" key="4">
    <source>
        <dbReference type="Google" id="ProtNLM"/>
    </source>
</evidence>
<comment type="caution">
    <text evidence="2">The sequence shown here is derived from an EMBL/GenBank/DDBJ whole genome shotgun (WGS) entry which is preliminary data.</text>
</comment>
<name>A0A4S4MS88_9APHY</name>
<feature type="signal peptide" evidence="1">
    <location>
        <begin position="1"/>
        <end position="22"/>
    </location>
</feature>
<organism evidence="2 3">
    <name type="scientific">Antrodiella citrinella</name>
    <dbReference type="NCBI Taxonomy" id="2447956"/>
    <lineage>
        <taxon>Eukaryota</taxon>
        <taxon>Fungi</taxon>
        <taxon>Dikarya</taxon>
        <taxon>Basidiomycota</taxon>
        <taxon>Agaricomycotina</taxon>
        <taxon>Agaricomycetes</taxon>
        <taxon>Polyporales</taxon>
        <taxon>Steccherinaceae</taxon>
        <taxon>Antrodiella</taxon>
    </lineage>
</organism>
<proteinExistence type="predicted"/>
<evidence type="ECO:0000256" key="1">
    <source>
        <dbReference type="SAM" id="SignalP"/>
    </source>
</evidence>
<dbReference type="EMBL" id="SGPM01000195">
    <property type="protein sequence ID" value="THH28188.1"/>
    <property type="molecule type" value="Genomic_DNA"/>
</dbReference>